<gene>
    <name evidence="6" type="ORF">C7389_12735</name>
</gene>
<keyword evidence="7" id="KW-1185">Reference proteome</keyword>
<dbReference type="GO" id="GO:1903805">
    <property type="term" value="P:L-valine import across plasma membrane"/>
    <property type="evidence" value="ECO:0007669"/>
    <property type="project" value="TreeGrafter"/>
</dbReference>
<organism evidence="6 7">
    <name type="scientific">Azoarcus indigens</name>
    <dbReference type="NCBI Taxonomy" id="29545"/>
    <lineage>
        <taxon>Bacteria</taxon>
        <taxon>Pseudomonadati</taxon>
        <taxon>Pseudomonadota</taxon>
        <taxon>Betaproteobacteria</taxon>
        <taxon>Rhodocyclales</taxon>
        <taxon>Zoogloeaceae</taxon>
        <taxon>Azoarcus</taxon>
    </lineage>
</organism>
<evidence type="ECO:0000256" key="4">
    <source>
        <dbReference type="ARBA" id="ARBA00022840"/>
    </source>
</evidence>
<evidence type="ECO:0000256" key="1">
    <source>
        <dbReference type="ARBA" id="ARBA00022448"/>
    </source>
</evidence>
<evidence type="ECO:0000313" key="6">
    <source>
        <dbReference type="EMBL" id="TDN46106.1"/>
    </source>
</evidence>
<dbReference type="Pfam" id="PF12399">
    <property type="entry name" value="BCA_ABC_TP_C"/>
    <property type="match status" value="1"/>
</dbReference>
<dbReference type="AlphaFoldDB" id="A0A4R6DMF3"/>
<dbReference type="GO" id="GO:0005886">
    <property type="term" value="C:plasma membrane"/>
    <property type="evidence" value="ECO:0007669"/>
    <property type="project" value="TreeGrafter"/>
</dbReference>
<evidence type="ECO:0000256" key="3">
    <source>
        <dbReference type="ARBA" id="ARBA00022741"/>
    </source>
</evidence>
<dbReference type="InterPro" id="IPR032823">
    <property type="entry name" value="BCA_ABC_TP_C"/>
</dbReference>
<dbReference type="InterPro" id="IPR003439">
    <property type="entry name" value="ABC_transporter-like_ATP-bd"/>
</dbReference>
<evidence type="ECO:0000259" key="5">
    <source>
        <dbReference type="PROSITE" id="PS50893"/>
    </source>
</evidence>
<dbReference type="RefSeq" id="WP_133594745.1">
    <property type="nucleotide sequence ID" value="NZ_SNVV01000027.1"/>
</dbReference>
<keyword evidence="2" id="KW-1003">Cell membrane</keyword>
<dbReference type="CDD" id="cd03219">
    <property type="entry name" value="ABC_Mj1267_LivG_branched"/>
    <property type="match status" value="1"/>
</dbReference>
<dbReference type="OrthoDB" id="5291558at2"/>
<comment type="caution">
    <text evidence="6">The sequence shown here is derived from an EMBL/GenBank/DDBJ whole genome shotgun (WGS) entry which is preliminary data.</text>
</comment>
<reference evidence="6 7" key="1">
    <citation type="submission" date="2019-03" db="EMBL/GenBank/DDBJ databases">
        <title>Genomic Encyclopedia of Type Strains, Phase IV (KMG-IV): sequencing the most valuable type-strain genomes for metagenomic binning, comparative biology and taxonomic classification.</title>
        <authorList>
            <person name="Goeker M."/>
        </authorList>
    </citation>
    <scope>NUCLEOTIDE SEQUENCE [LARGE SCALE GENOMIC DNA]</scope>
    <source>
        <strain evidence="6 7">DSM 12121</strain>
    </source>
</reference>
<feature type="domain" description="ABC transporter" evidence="5">
    <location>
        <begin position="27"/>
        <end position="271"/>
    </location>
</feature>
<dbReference type="GO" id="GO:0015188">
    <property type="term" value="F:L-isoleucine transmembrane transporter activity"/>
    <property type="evidence" value="ECO:0007669"/>
    <property type="project" value="TreeGrafter"/>
</dbReference>
<dbReference type="PROSITE" id="PS50893">
    <property type="entry name" value="ABC_TRANSPORTER_2"/>
    <property type="match status" value="1"/>
</dbReference>
<dbReference type="GO" id="GO:0042941">
    <property type="term" value="P:D-alanine transmembrane transport"/>
    <property type="evidence" value="ECO:0007669"/>
    <property type="project" value="TreeGrafter"/>
</dbReference>
<dbReference type="Gene3D" id="3.40.50.300">
    <property type="entry name" value="P-loop containing nucleotide triphosphate hydrolases"/>
    <property type="match status" value="1"/>
</dbReference>
<dbReference type="InterPro" id="IPR051120">
    <property type="entry name" value="ABC_AA/LPS_Transport"/>
</dbReference>
<name>A0A4R6DMF3_9RHOO</name>
<sequence length="274" mass="29042">MSATATLGNAGALAGSAAGSTASDYALEVRGLSKSFGGLEVIGDLSFAAPRGKATALIGPNGAGKTTVFNLVSGVYTPTAGTVLVNGQDITGVPSRRRIHAGVARSFQNIRLMQHLTVIENLLIGQHVRAQGLGALFSPFRLMPKHRWWKEAQQALDECGLGAYAQQTVGALAYGIRKRIDLVRATLAGPSLLLLDEPAAGLNPTETQDLLAHLRLLASRGTSLLVVEHDMPFVGEICEHVVVLNFGRKIAEGTLDEVRQVPQVREAYLGSEEE</sequence>
<dbReference type="InterPro" id="IPR027417">
    <property type="entry name" value="P-loop_NTPase"/>
</dbReference>
<dbReference type="EMBL" id="SNVV01000027">
    <property type="protein sequence ID" value="TDN46106.1"/>
    <property type="molecule type" value="Genomic_DNA"/>
</dbReference>
<keyword evidence="2" id="KW-0472">Membrane</keyword>
<dbReference type="Proteomes" id="UP000295129">
    <property type="component" value="Unassembled WGS sequence"/>
</dbReference>
<dbReference type="Pfam" id="PF00005">
    <property type="entry name" value="ABC_tran"/>
    <property type="match status" value="1"/>
</dbReference>
<dbReference type="GO" id="GO:0005524">
    <property type="term" value="F:ATP binding"/>
    <property type="evidence" value="ECO:0007669"/>
    <property type="project" value="UniProtKB-KW"/>
</dbReference>
<dbReference type="GO" id="GO:0005304">
    <property type="term" value="F:L-valine transmembrane transporter activity"/>
    <property type="evidence" value="ECO:0007669"/>
    <property type="project" value="TreeGrafter"/>
</dbReference>
<dbReference type="GO" id="GO:0016887">
    <property type="term" value="F:ATP hydrolysis activity"/>
    <property type="evidence" value="ECO:0007669"/>
    <property type="project" value="InterPro"/>
</dbReference>
<proteinExistence type="predicted"/>
<dbReference type="SMART" id="SM00382">
    <property type="entry name" value="AAA"/>
    <property type="match status" value="1"/>
</dbReference>
<dbReference type="GO" id="GO:0015808">
    <property type="term" value="P:L-alanine transport"/>
    <property type="evidence" value="ECO:0007669"/>
    <property type="project" value="TreeGrafter"/>
</dbReference>
<dbReference type="PANTHER" id="PTHR45772">
    <property type="entry name" value="CONSERVED COMPONENT OF ABC TRANSPORTER FOR NATURAL AMINO ACIDS-RELATED"/>
    <property type="match status" value="1"/>
</dbReference>
<accession>A0A4R6DMF3</accession>
<keyword evidence="1" id="KW-0813">Transport</keyword>
<dbReference type="SUPFAM" id="SSF52540">
    <property type="entry name" value="P-loop containing nucleoside triphosphate hydrolases"/>
    <property type="match status" value="1"/>
</dbReference>
<dbReference type="InterPro" id="IPR003593">
    <property type="entry name" value="AAA+_ATPase"/>
</dbReference>
<protein>
    <submittedName>
        <fullName evidence="6">Branched-chain amino acid transport system ATP-binding protein</fullName>
    </submittedName>
</protein>
<evidence type="ECO:0000256" key="2">
    <source>
        <dbReference type="ARBA" id="ARBA00022475"/>
    </source>
</evidence>
<dbReference type="GO" id="GO:0015192">
    <property type="term" value="F:L-phenylalanine transmembrane transporter activity"/>
    <property type="evidence" value="ECO:0007669"/>
    <property type="project" value="TreeGrafter"/>
</dbReference>
<dbReference type="GO" id="GO:1903806">
    <property type="term" value="P:L-isoleucine import across plasma membrane"/>
    <property type="evidence" value="ECO:0007669"/>
    <property type="project" value="TreeGrafter"/>
</dbReference>
<evidence type="ECO:0000313" key="7">
    <source>
        <dbReference type="Proteomes" id="UP000295129"/>
    </source>
</evidence>
<dbReference type="PANTHER" id="PTHR45772:SF7">
    <property type="entry name" value="AMINO ACID ABC TRANSPORTER ATP-BINDING PROTEIN"/>
    <property type="match status" value="1"/>
</dbReference>
<keyword evidence="4 6" id="KW-0067">ATP-binding</keyword>
<keyword evidence="3" id="KW-0547">Nucleotide-binding</keyword>